<accession>A0A075H7J4</accession>
<dbReference type="EMBL" id="KF900908">
    <property type="protein sequence ID" value="AIF11060.1"/>
    <property type="molecule type" value="Genomic_DNA"/>
</dbReference>
<dbReference type="AlphaFoldDB" id="A0A075H7J4"/>
<dbReference type="SUPFAM" id="SSF51735">
    <property type="entry name" value="NAD(P)-binding Rossmann-fold domains"/>
    <property type="match status" value="1"/>
</dbReference>
<dbReference type="Gene3D" id="3.90.25.10">
    <property type="entry name" value="UDP-galactose 4-epimerase, domain 1"/>
    <property type="match status" value="1"/>
</dbReference>
<evidence type="ECO:0000313" key="3">
    <source>
        <dbReference type="EMBL" id="AIF11060.1"/>
    </source>
</evidence>
<dbReference type="EC" id="5.1.3.2" evidence="3"/>
<feature type="domain" description="NAD-dependent epimerase/dehydratase" evidence="2">
    <location>
        <begin position="2"/>
        <end position="153"/>
    </location>
</feature>
<sequence>MNDPVNAVISHVNGTHVLIKKSKHYHVKRFIFASSQAVYSTFKVRKSNLNEKMKLEADDLYGVLKGIAENEIMESGINYTILRFANVYGFNQSFNQQGGAIMNFMNALTKKSKMSIFGSGKQKIDYIELVDISDCIKIILNNSKLKNETFNVGSGKLTSIIDIAKIISNIGQKHFGYSTKITKIPAPDRKIWPDRLMSINKIKKITGWKPKVSLKQGIEKLIENEVGK</sequence>
<protein>
    <submittedName>
        <fullName evidence="3">NAD-dependent epimerase/dehydratase family protein (GalE, GALE)</fullName>
        <ecNumber evidence="3">5.1.3.2</ecNumber>
    </submittedName>
</protein>
<keyword evidence="3" id="KW-0413">Isomerase</keyword>
<dbReference type="GO" id="GO:0003978">
    <property type="term" value="F:UDP-glucose 4-epimerase activity"/>
    <property type="evidence" value="ECO:0007669"/>
    <property type="project" value="UniProtKB-EC"/>
</dbReference>
<dbReference type="Pfam" id="PF01370">
    <property type="entry name" value="Epimerase"/>
    <property type="match status" value="1"/>
</dbReference>
<organism evidence="3">
    <name type="scientific">uncultured marine thaumarchaeote KM3_48_E01</name>
    <dbReference type="NCBI Taxonomy" id="1456170"/>
    <lineage>
        <taxon>Archaea</taxon>
        <taxon>Nitrososphaerota</taxon>
        <taxon>environmental samples</taxon>
    </lineage>
</organism>
<evidence type="ECO:0000259" key="2">
    <source>
        <dbReference type="Pfam" id="PF01370"/>
    </source>
</evidence>
<evidence type="ECO:0000256" key="1">
    <source>
        <dbReference type="ARBA" id="ARBA00007637"/>
    </source>
</evidence>
<gene>
    <name evidence="3" type="primary">GALE</name>
    <name evidence="3" type="synonym">galE</name>
</gene>
<dbReference type="Gene3D" id="3.40.50.720">
    <property type="entry name" value="NAD(P)-binding Rossmann-like Domain"/>
    <property type="match status" value="1"/>
</dbReference>
<dbReference type="InterPro" id="IPR036291">
    <property type="entry name" value="NAD(P)-bd_dom_sf"/>
</dbReference>
<comment type="similarity">
    <text evidence="1">Belongs to the NAD(P)-dependent epimerase/dehydratase family.</text>
</comment>
<dbReference type="InterPro" id="IPR001509">
    <property type="entry name" value="Epimerase_deHydtase"/>
</dbReference>
<dbReference type="PANTHER" id="PTHR43000">
    <property type="entry name" value="DTDP-D-GLUCOSE 4,6-DEHYDRATASE-RELATED"/>
    <property type="match status" value="1"/>
</dbReference>
<proteinExistence type="inferred from homology"/>
<name>A0A075H7J4_9ARCH</name>
<reference evidence="3" key="1">
    <citation type="journal article" date="2014" name="Genome Biol. Evol.">
        <title>Pangenome evidence for extensive interdomain horizontal transfer affecting lineage core and shell genes in uncultured planktonic thaumarchaeota and euryarchaeota.</title>
        <authorList>
            <person name="Deschamps P."/>
            <person name="Zivanovic Y."/>
            <person name="Moreira D."/>
            <person name="Rodriguez-Valera F."/>
            <person name="Lopez-Garcia P."/>
        </authorList>
    </citation>
    <scope>NUCLEOTIDE SEQUENCE</scope>
</reference>